<dbReference type="GO" id="GO:0008168">
    <property type="term" value="F:methyltransferase activity"/>
    <property type="evidence" value="ECO:0007669"/>
    <property type="project" value="UniProtKB-KW"/>
</dbReference>
<evidence type="ECO:0000313" key="5">
    <source>
        <dbReference type="EMBL" id="MBB5176404.1"/>
    </source>
</evidence>
<keyword evidence="5" id="KW-0489">Methyltransferase</keyword>
<protein>
    <submittedName>
        <fullName evidence="5">23S rRNA (Cytidine1920-2'-O)/16S rRNA (Cytidine1409-2'-O)-methyltransferase</fullName>
        <ecNumber evidence="5">2.1.1.226</ecNumber>
        <ecNumber evidence="5">2.1.1.227</ecNumber>
    </submittedName>
</protein>
<dbReference type="PANTHER" id="PTHR32319">
    <property type="entry name" value="BACTERIAL HEMOLYSIN-LIKE PROTEIN"/>
    <property type="match status" value="1"/>
</dbReference>
<dbReference type="InterPro" id="IPR036986">
    <property type="entry name" value="S4_RNA-bd_sf"/>
</dbReference>
<dbReference type="EC" id="2.1.1.227" evidence="5"/>
<dbReference type="PANTHER" id="PTHR32319:SF0">
    <property type="entry name" value="BACTERIAL HEMOLYSIN-LIKE PROTEIN"/>
    <property type="match status" value="1"/>
</dbReference>
<organism evidence="5 6">
    <name type="scientific">Nosocomiicoccus ampullae</name>
    <dbReference type="NCBI Taxonomy" id="489910"/>
    <lineage>
        <taxon>Bacteria</taxon>
        <taxon>Bacillati</taxon>
        <taxon>Bacillota</taxon>
        <taxon>Bacilli</taxon>
        <taxon>Bacillales</taxon>
        <taxon>Staphylococcaceae</taxon>
        <taxon>Nosocomiicoccus</taxon>
    </lineage>
</organism>
<evidence type="ECO:0000256" key="3">
    <source>
        <dbReference type="PROSITE-ProRule" id="PRU00182"/>
    </source>
</evidence>
<dbReference type="InterPro" id="IPR004538">
    <property type="entry name" value="Hemolysin_A/TlyA"/>
</dbReference>
<comment type="similarity">
    <text evidence="2">Belongs to the TlyA family.</text>
</comment>
<dbReference type="EC" id="2.1.1.226" evidence="5"/>
<dbReference type="Gene3D" id="3.40.50.150">
    <property type="entry name" value="Vaccinia Virus protein VP39"/>
    <property type="match status" value="1"/>
</dbReference>
<dbReference type="Gene3D" id="3.10.290.10">
    <property type="entry name" value="RNA-binding S4 domain"/>
    <property type="match status" value="1"/>
</dbReference>
<dbReference type="InterPro" id="IPR047048">
    <property type="entry name" value="TlyA"/>
</dbReference>
<sequence>MTKIRADEYLFKHYSLGTIEDVRRLIMAGKVLNNNEPIYKASDMIKTEKASIRFKNVKEYVSRGGIKLKAAIQEFSIDLKNKVVLDIGSSTGGFTDCSLKHGANHVYAVDVGTNQLDYKLRVDDRVTVMEQTNFKGTLISDFKQLPDIITIDVSFTSVVPIINHITELFSHEYTVIALIKPQFESYLEEKEDTLIIQNVETKKNVIRRVVEACKDLNLSTIDVIHSPITGTKGNEEFLLYIKNDSIGQSVTNEQIKYLF</sequence>
<evidence type="ECO:0000259" key="4">
    <source>
        <dbReference type="Pfam" id="PF01728"/>
    </source>
</evidence>
<comment type="caution">
    <text evidence="5">The sequence shown here is derived from an EMBL/GenBank/DDBJ whole genome shotgun (WGS) entry which is preliminary data.</text>
</comment>
<reference evidence="5 6" key="1">
    <citation type="submission" date="2020-08" db="EMBL/GenBank/DDBJ databases">
        <title>Genomic Encyclopedia of Type Strains, Phase IV (KMG-IV): sequencing the most valuable type-strain genomes for metagenomic binning, comparative biology and taxonomic classification.</title>
        <authorList>
            <person name="Goeker M."/>
        </authorList>
    </citation>
    <scope>NUCLEOTIDE SEQUENCE [LARGE SCALE GENOMIC DNA]</scope>
    <source>
        <strain evidence="5 6">DSM 19163</strain>
    </source>
</reference>
<dbReference type="Proteomes" id="UP000579136">
    <property type="component" value="Unassembled WGS sequence"/>
</dbReference>
<dbReference type="InterPro" id="IPR002877">
    <property type="entry name" value="RNA_MeTrfase_FtsJ_dom"/>
</dbReference>
<gene>
    <name evidence="5" type="ORF">HNQ45_001292</name>
</gene>
<feature type="domain" description="Ribosomal RNA methyltransferase FtsJ" evidence="4">
    <location>
        <begin position="60"/>
        <end position="241"/>
    </location>
</feature>
<evidence type="ECO:0000256" key="1">
    <source>
        <dbReference type="ARBA" id="ARBA00022884"/>
    </source>
</evidence>
<dbReference type="SUPFAM" id="SSF53335">
    <property type="entry name" value="S-adenosyl-L-methionine-dependent methyltransferases"/>
    <property type="match status" value="1"/>
</dbReference>
<dbReference type="GO" id="GO:0032259">
    <property type="term" value="P:methylation"/>
    <property type="evidence" value="ECO:0007669"/>
    <property type="project" value="UniProtKB-KW"/>
</dbReference>
<dbReference type="EMBL" id="JACHHF010000007">
    <property type="protein sequence ID" value="MBB5176404.1"/>
    <property type="molecule type" value="Genomic_DNA"/>
</dbReference>
<dbReference type="PROSITE" id="PS50889">
    <property type="entry name" value="S4"/>
    <property type="match status" value="1"/>
</dbReference>
<dbReference type="Pfam" id="PF01728">
    <property type="entry name" value="FtsJ"/>
    <property type="match status" value="1"/>
</dbReference>
<dbReference type="AlphaFoldDB" id="A0A9Q2CZJ2"/>
<dbReference type="RefSeq" id="WP_183674835.1">
    <property type="nucleotide sequence ID" value="NZ_CBCRYX010000008.1"/>
</dbReference>
<dbReference type="NCBIfam" id="TIGR00478">
    <property type="entry name" value="tly"/>
    <property type="match status" value="1"/>
</dbReference>
<dbReference type="CDD" id="cd00165">
    <property type="entry name" value="S4"/>
    <property type="match status" value="1"/>
</dbReference>
<dbReference type="InterPro" id="IPR029063">
    <property type="entry name" value="SAM-dependent_MTases_sf"/>
</dbReference>
<proteinExistence type="inferred from homology"/>
<dbReference type="GO" id="GO:0003723">
    <property type="term" value="F:RNA binding"/>
    <property type="evidence" value="ECO:0007669"/>
    <property type="project" value="UniProtKB-KW"/>
</dbReference>
<name>A0A9Q2CZJ2_9STAP</name>
<evidence type="ECO:0000256" key="2">
    <source>
        <dbReference type="ARBA" id="ARBA00029460"/>
    </source>
</evidence>
<evidence type="ECO:0000313" key="6">
    <source>
        <dbReference type="Proteomes" id="UP000579136"/>
    </source>
</evidence>
<keyword evidence="6" id="KW-1185">Reference proteome</keyword>
<keyword evidence="1 3" id="KW-0694">RNA-binding</keyword>
<dbReference type="PIRSF" id="PIRSF005578">
    <property type="entry name" value="TlyA"/>
    <property type="match status" value="1"/>
</dbReference>
<keyword evidence="5" id="KW-0808">Transferase</keyword>
<accession>A0A9Q2CZJ2</accession>